<organism evidence="3 4">
    <name type="scientific">Sphaerisporangium krabiense</name>
    <dbReference type="NCBI Taxonomy" id="763782"/>
    <lineage>
        <taxon>Bacteria</taxon>
        <taxon>Bacillati</taxon>
        <taxon>Actinomycetota</taxon>
        <taxon>Actinomycetes</taxon>
        <taxon>Streptosporangiales</taxon>
        <taxon>Streptosporangiaceae</taxon>
        <taxon>Sphaerisporangium</taxon>
    </lineage>
</organism>
<reference evidence="3 4" key="1">
    <citation type="submission" date="2020-08" db="EMBL/GenBank/DDBJ databases">
        <title>Sequencing the genomes of 1000 actinobacteria strains.</title>
        <authorList>
            <person name="Klenk H.-P."/>
        </authorList>
    </citation>
    <scope>NUCLEOTIDE SEQUENCE [LARGE SCALE GENOMIC DNA]</scope>
    <source>
        <strain evidence="3 4">DSM 45790</strain>
    </source>
</reference>
<proteinExistence type="predicted"/>
<name>A0A7W8YZY0_9ACTN</name>
<keyword evidence="1" id="KW-0812">Transmembrane</keyword>
<feature type="transmembrane region" description="Helical" evidence="1">
    <location>
        <begin position="86"/>
        <end position="104"/>
    </location>
</feature>
<sequence>MAATPDMRASDGDRDKVAAALREHAAQGRLTMEEFQERLELVYQGRTYGDLQKLTADLPDIDLNARPAAPPAERARPGNAQKGLKAAWTSWAMVLAVTTVIWALSDFGGYFWPMWVAGPWGAILLVSTIFGGDGKNHEGGRNHRSKG</sequence>
<dbReference type="Pfam" id="PF08044">
    <property type="entry name" value="DUF1707"/>
    <property type="match status" value="1"/>
</dbReference>
<keyword evidence="1" id="KW-1133">Transmembrane helix</keyword>
<comment type="caution">
    <text evidence="3">The sequence shown here is derived from an EMBL/GenBank/DDBJ whole genome shotgun (WGS) entry which is preliminary data.</text>
</comment>
<gene>
    <name evidence="3" type="ORF">BJ981_000613</name>
</gene>
<dbReference type="Proteomes" id="UP000588112">
    <property type="component" value="Unassembled WGS sequence"/>
</dbReference>
<dbReference type="EMBL" id="JACHBR010000001">
    <property type="protein sequence ID" value="MBB5624914.1"/>
    <property type="molecule type" value="Genomic_DNA"/>
</dbReference>
<evidence type="ECO:0000259" key="2">
    <source>
        <dbReference type="Pfam" id="PF08044"/>
    </source>
</evidence>
<feature type="domain" description="DUF1707" evidence="2">
    <location>
        <begin position="7"/>
        <end position="59"/>
    </location>
</feature>
<keyword evidence="4" id="KW-1185">Reference proteome</keyword>
<feature type="transmembrane region" description="Helical" evidence="1">
    <location>
        <begin position="110"/>
        <end position="131"/>
    </location>
</feature>
<evidence type="ECO:0000313" key="3">
    <source>
        <dbReference type="EMBL" id="MBB5624914.1"/>
    </source>
</evidence>
<dbReference type="RefSeq" id="WP_184608208.1">
    <property type="nucleotide sequence ID" value="NZ_BOOS01000065.1"/>
</dbReference>
<keyword evidence="1" id="KW-0472">Membrane</keyword>
<evidence type="ECO:0000313" key="4">
    <source>
        <dbReference type="Proteomes" id="UP000588112"/>
    </source>
</evidence>
<dbReference type="PANTHER" id="PTHR40763">
    <property type="entry name" value="MEMBRANE PROTEIN-RELATED"/>
    <property type="match status" value="1"/>
</dbReference>
<evidence type="ECO:0000256" key="1">
    <source>
        <dbReference type="SAM" id="Phobius"/>
    </source>
</evidence>
<protein>
    <recommendedName>
        <fullName evidence="2">DUF1707 domain-containing protein</fullName>
    </recommendedName>
</protein>
<accession>A0A7W8YZY0</accession>
<dbReference type="AlphaFoldDB" id="A0A7W8YZY0"/>
<dbReference type="PANTHER" id="PTHR40763:SF4">
    <property type="entry name" value="DUF1707 DOMAIN-CONTAINING PROTEIN"/>
    <property type="match status" value="1"/>
</dbReference>
<dbReference type="InterPro" id="IPR012551">
    <property type="entry name" value="DUF1707_SHOCT-like"/>
</dbReference>